<name>A0A7C3Z0F2_9BACT</name>
<comment type="caution">
    <text evidence="2">The sequence shown here is derived from an EMBL/GenBank/DDBJ whole genome shotgun (WGS) entry which is preliminary data.</text>
</comment>
<dbReference type="Gene3D" id="3.20.20.70">
    <property type="entry name" value="Aldolase class I"/>
    <property type="match status" value="1"/>
</dbReference>
<evidence type="ECO:0000259" key="1">
    <source>
        <dbReference type="PROSITE" id="PS50991"/>
    </source>
</evidence>
<organism evidence="2">
    <name type="scientific">Desulfobacca acetoxidans</name>
    <dbReference type="NCBI Taxonomy" id="60893"/>
    <lineage>
        <taxon>Bacteria</taxon>
        <taxon>Pseudomonadati</taxon>
        <taxon>Thermodesulfobacteriota</taxon>
        <taxon>Desulfobaccia</taxon>
        <taxon>Desulfobaccales</taxon>
        <taxon>Desulfobaccaceae</taxon>
        <taxon>Desulfobacca</taxon>
    </lineage>
</organism>
<dbReference type="PROSITE" id="PS50991">
    <property type="entry name" value="PYR_CT"/>
    <property type="match status" value="1"/>
</dbReference>
<dbReference type="InterPro" id="IPR055268">
    <property type="entry name" value="PCB-like"/>
</dbReference>
<dbReference type="SUPFAM" id="SSF51569">
    <property type="entry name" value="Aldolase"/>
    <property type="match status" value="1"/>
</dbReference>
<dbReference type="PANTHER" id="PTHR43778">
    <property type="entry name" value="PYRUVATE CARBOXYLASE"/>
    <property type="match status" value="1"/>
</dbReference>
<feature type="domain" description="Pyruvate carboxyltransferase" evidence="1">
    <location>
        <begin position="18"/>
        <end position="286"/>
    </location>
</feature>
<gene>
    <name evidence="2" type="ORF">ENW96_13770</name>
</gene>
<reference evidence="2" key="1">
    <citation type="journal article" date="2020" name="mSystems">
        <title>Genome- and Community-Level Interaction Insights into Carbon Utilization and Element Cycling Functions of Hydrothermarchaeota in Hydrothermal Sediment.</title>
        <authorList>
            <person name="Zhou Z."/>
            <person name="Liu Y."/>
            <person name="Xu W."/>
            <person name="Pan J."/>
            <person name="Luo Z.H."/>
            <person name="Li M."/>
        </authorList>
    </citation>
    <scope>NUCLEOTIDE SEQUENCE [LARGE SCALE GENOMIC DNA]</scope>
    <source>
        <strain evidence="2">SpSt-897</strain>
    </source>
</reference>
<dbReference type="Pfam" id="PF02436">
    <property type="entry name" value="PYC_OADA"/>
    <property type="match status" value="1"/>
</dbReference>
<accession>A0A7C3Z0F2</accession>
<dbReference type="PANTHER" id="PTHR43778:SF2">
    <property type="entry name" value="PYRUVATE CARBOXYLASE, MITOCHONDRIAL"/>
    <property type="match status" value="1"/>
</dbReference>
<protein>
    <submittedName>
        <fullName evidence="2">Pyruvate carboxylase</fullName>
    </submittedName>
</protein>
<dbReference type="EMBL" id="DTMF01000330">
    <property type="protein sequence ID" value="HGF35424.1"/>
    <property type="molecule type" value="Genomic_DNA"/>
</dbReference>
<dbReference type="GO" id="GO:0006094">
    <property type="term" value="P:gluconeogenesis"/>
    <property type="evidence" value="ECO:0007669"/>
    <property type="project" value="TreeGrafter"/>
</dbReference>
<dbReference type="CDD" id="cd07937">
    <property type="entry name" value="DRE_TIM_PC_TC_5S"/>
    <property type="match status" value="1"/>
</dbReference>
<dbReference type="InterPro" id="IPR000891">
    <property type="entry name" value="PYR_CT"/>
</dbReference>
<dbReference type="AlphaFoldDB" id="A0A7C3Z0F2"/>
<keyword evidence="2" id="KW-0670">Pyruvate</keyword>
<proteinExistence type="predicted"/>
<dbReference type="SUPFAM" id="SSF89000">
    <property type="entry name" value="post-HMGL domain-like"/>
    <property type="match status" value="1"/>
</dbReference>
<evidence type="ECO:0000313" key="2">
    <source>
        <dbReference type="EMBL" id="HGF35424.1"/>
    </source>
</evidence>
<dbReference type="InterPro" id="IPR003379">
    <property type="entry name" value="Carboxylase_cons_dom"/>
</dbReference>
<dbReference type="GO" id="GO:0004736">
    <property type="term" value="F:pyruvate carboxylase activity"/>
    <property type="evidence" value="ECO:0007669"/>
    <property type="project" value="TreeGrafter"/>
</dbReference>
<dbReference type="InterPro" id="IPR013785">
    <property type="entry name" value="Aldolase_TIM"/>
</dbReference>
<dbReference type="GO" id="GO:0005737">
    <property type="term" value="C:cytoplasm"/>
    <property type="evidence" value="ECO:0007669"/>
    <property type="project" value="TreeGrafter"/>
</dbReference>
<sequence>MSERLTRQMNPADILAALRTTDGYFRCNNERDVSQSDFKNRLMPMTTVRVAPARDEVGFFSIEVSGGASIHMDLIYKQVNPFERLRIVRQAMPKTLLQTVCRGASLFGYRHYPENVIRLVVREFAKLVDVWRVYDFLNHVPNMIPVFEEVQRAGRLLMPSICFSTGREHTDDYYVDKVGEILEVTGPDVIVAIKNFAGLGTPKRIGQLVEAVNEAYPGIILHYHGCNTDGNDIGRMTAAILAGAKLCDVADHGYGAVFGQAPALTLIQNLRDYGKKAVGINIKALLQSSDILRTERKIYEPFENPFRGHDPTVAHYKLTGGAVGTAYEQADQLGFLDRMAEIFQEMGRVQIELGNWWSVTPGSQIIWTTAVNNVLYGRYERPSLDLQNLILGRYGPLPFYDPADWICEKVLEYQRSDGKPWWQILSHERGLAHPPDVDLEVERTRLVSKLGRPASDADLALYLQFPFDTLSYFQFEAKYGKTWLLPPEIWFRKKPFQAGERINFADERGVPHSIEVISTRREGDTVITSLLVDHHYQTLSGKAKGAQSASERKE</sequence>